<gene>
    <name evidence="1" type="ORF">BKK80_10475</name>
</gene>
<name>A0ABM6F4Q0_9BURK</name>
<dbReference type="Proteomes" id="UP000177515">
    <property type="component" value="Chromosome 1"/>
</dbReference>
<keyword evidence="2" id="KW-1185">Reference proteome</keyword>
<dbReference type="SUPFAM" id="SSF109854">
    <property type="entry name" value="DinB/YfiT-like putative metalloenzymes"/>
    <property type="match status" value="1"/>
</dbReference>
<reference evidence="1 2" key="1">
    <citation type="submission" date="2016-10" db="EMBL/GenBank/DDBJ databases">
        <title>Complete genome sequences of three Cupriavidus strains isolated from various Malaysian environments.</title>
        <authorList>
            <person name="Abdullah A.A.-A."/>
            <person name="Shafie N.A.H."/>
            <person name="Lau N.S."/>
        </authorList>
    </citation>
    <scope>NUCLEOTIDE SEQUENCE [LARGE SCALE GENOMIC DNA]</scope>
    <source>
        <strain evidence="1 2">USMAA1020</strain>
    </source>
</reference>
<dbReference type="Gene3D" id="1.20.120.450">
    <property type="entry name" value="dinb family like domain"/>
    <property type="match status" value="1"/>
</dbReference>
<sequence>MSLPMYDVSIPAFLRGFRNLRAVLDKGVAHAESTGFNPAELLQARLYVDMYPLVGQVQRASDTAKGCAARLAGIEAPAFADNEASLHDLHARIDKTVAFLESVTPMQLEGSEERIIELKLRPEPVRFSGKAYLLEFALPNFYFHLTTAYDILRHRGVPLGKRDYLGLQ</sequence>
<dbReference type="Pfam" id="PF09351">
    <property type="entry name" value="DUF1993"/>
    <property type="match status" value="1"/>
</dbReference>
<evidence type="ECO:0000313" key="2">
    <source>
        <dbReference type="Proteomes" id="UP000177515"/>
    </source>
</evidence>
<protein>
    <recommendedName>
        <fullName evidence="3">DUF1993 domain-containing protein</fullName>
    </recommendedName>
</protein>
<accession>A0ABM6F4Q0</accession>
<dbReference type="InterPro" id="IPR034660">
    <property type="entry name" value="DinB/YfiT-like"/>
</dbReference>
<evidence type="ECO:0000313" key="1">
    <source>
        <dbReference type="EMBL" id="AOZ06212.1"/>
    </source>
</evidence>
<dbReference type="RefSeq" id="WP_071012535.1">
    <property type="nucleotide sequence ID" value="NZ_CP017754.1"/>
</dbReference>
<dbReference type="EMBL" id="CP017754">
    <property type="protein sequence ID" value="AOZ06212.1"/>
    <property type="molecule type" value="Genomic_DNA"/>
</dbReference>
<dbReference type="InterPro" id="IPR018531">
    <property type="entry name" value="DUF1993"/>
</dbReference>
<dbReference type="PANTHER" id="PTHR36922:SF1">
    <property type="entry name" value="DUF1993 DOMAIN-CONTAINING PROTEIN"/>
    <property type="match status" value="1"/>
</dbReference>
<proteinExistence type="predicted"/>
<dbReference type="PANTHER" id="PTHR36922">
    <property type="entry name" value="BLL2446 PROTEIN"/>
    <property type="match status" value="1"/>
</dbReference>
<organism evidence="1 2">
    <name type="scientific">Cupriavidus malaysiensis</name>
    <dbReference type="NCBI Taxonomy" id="367825"/>
    <lineage>
        <taxon>Bacteria</taxon>
        <taxon>Pseudomonadati</taxon>
        <taxon>Pseudomonadota</taxon>
        <taxon>Betaproteobacteria</taxon>
        <taxon>Burkholderiales</taxon>
        <taxon>Burkholderiaceae</taxon>
        <taxon>Cupriavidus</taxon>
    </lineage>
</organism>
<evidence type="ECO:0008006" key="3">
    <source>
        <dbReference type="Google" id="ProtNLM"/>
    </source>
</evidence>